<evidence type="ECO:0008006" key="3">
    <source>
        <dbReference type="Google" id="ProtNLM"/>
    </source>
</evidence>
<reference evidence="1 2" key="1">
    <citation type="submission" date="2017-09" db="EMBL/GenBank/DDBJ databases">
        <title>Large-scale bioinformatics analysis of Bacillus genomes uncovers conserved roles of natural products in bacterial physiology.</title>
        <authorList>
            <consortium name="Agbiome Team Llc"/>
            <person name="Bleich R.M."/>
            <person name="Grubbs K.J."/>
            <person name="Santa Maria K.C."/>
            <person name="Allen S.E."/>
            <person name="Farag S."/>
            <person name="Shank E.A."/>
            <person name="Bowers A."/>
        </authorList>
    </citation>
    <scope>NUCLEOTIDE SEQUENCE [LARGE SCALE GENOMIC DNA]</scope>
    <source>
        <strain evidence="1 2">AFS053130</strain>
    </source>
</reference>
<dbReference type="EMBL" id="NUHO01000027">
    <property type="protein sequence ID" value="PGM96006.1"/>
    <property type="molecule type" value="Genomic_DNA"/>
</dbReference>
<proteinExistence type="predicted"/>
<evidence type="ECO:0000313" key="2">
    <source>
        <dbReference type="Proteomes" id="UP000222054"/>
    </source>
</evidence>
<comment type="caution">
    <text evidence="1">The sequence shown here is derived from an EMBL/GenBank/DDBJ whole genome shotgun (WGS) entry which is preliminary data.</text>
</comment>
<dbReference type="Gene3D" id="1.10.30.50">
    <property type="match status" value="1"/>
</dbReference>
<dbReference type="Proteomes" id="UP000222054">
    <property type="component" value="Unassembled WGS sequence"/>
</dbReference>
<sequence>MAFHKLNLLSSEEPFNHYEAIAKSKYKYKATLYGTDSTDSTETTKSTTYNIVKNCYSTYESNKETLENVSPYSTFSTSEKEALLHCYNGNTKKVKDLKDAIINNQNIHFKTKCAYCAISDSHSIDHYLPKDIFPEFSIHSYNLVPSCSYCNSKKDEFFLDSDGYRIIFNPYFEEVEDEPILECIIECLENCINSELKLKDGFSNKVCENHLRTLNLLSRYKSELPRILCSIMFDIIANFEENQVNTDGAKRVLERKLNEHERIQGINSLDAVIIRAYLESDQLFDIDYIKRMYFSMDRLSRSIGTSVS</sequence>
<dbReference type="RefSeq" id="WP_098776100.1">
    <property type="nucleotide sequence ID" value="NZ_NUHO01000027.1"/>
</dbReference>
<name>A0A2B9E8E3_BACCE</name>
<dbReference type="AlphaFoldDB" id="A0A2B9E8E3"/>
<organism evidence="1 2">
    <name type="scientific">Bacillus cereus</name>
    <dbReference type="NCBI Taxonomy" id="1396"/>
    <lineage>
        <taxon>Bacteria</taxon>
        <taxon>Bacillati</taxon>
        <taxon>Bacillota</taxon>
        <taxon>Bacilli</taxon>
        <taxon>Bacillales</taxon>
        <taxon>Bacillaceae</taxon>
        <taxon>Bacillus</taxon>
        <taxon>Bacillus cereus group</taxon>
    </lineage>
</organism>
<protein>
    <recommendedName>
        <fullName evidence="3">HNH endonuclease</fullName>
    </recommendedName>
</protein>
<evidence type="ECO:0000313" key="1">
    <source>
        <dbReference type="EMBL" id="PGM96006.1"/>
    </source>
</evidence>
<gene>
    <name evidence="1" type="ORF">CN958_05195</name>
</gene>
<accession>A0A2B9E8E3</accession>